<name>A0A382PSC8_9ZZZZ</name>
<proteinExistence type="predicted"/>
<evidence type="ECO:0000313" key="1">
    <source>
        <dbReference type="EMBL" id="SVC75538.1"/>
    </source>
</evidence>
<dbReference type="AlphaFoldDB" id="A0A382PSC8"/>
<gene>
    <name evidence="1" type="ORF">METZ01_LOCUS328392</name>
</gene>
<dbReference type="EMBL" id="UINC01109007">
    <property type="protein sequence ID" value="SVC75538.1"/>
    <property type="molecule type" value="Genomic_DNA"/>
</dbReference>
<feature type="non-terminal residue" evidence="1">
    <location>
        <position position="1"/>
    </location>
</feature>
<protein>
    <submittedName>
        <fullName evidence="1">Uncharacterized protein</fullName>
    </submittedName>
</protein>
<reference evidence="1" key="1">
    <citation type="submission" date="2018-05" db="EMBL/GenBank/DDBJ databases">
        <authorList>
            <person name="Lanie J.A."/>
            <person name="Ng W.-L."/>
            <person name="Kazmierczak K.M."/>
            <person name="Andrzejewski T.M."/>
            <person name="Davidsen T.M."/>
            <person name="Wayne K.J."/>
            <person name="Tettelin H."/>
            <person name="Glass J.I."/>
            <person name="Rusch D."/>
            <person name="Podicherti R."/>
            <person name="Tsui H.-C.T."/>
            <person name="Winkler M.E."/>
        </authorList>
    </citation>
    <scope>NUCLEOTIDE SEQUENCE</scope>
</reference>
<accession>A0A382PSC8</accession>
<organism evidence="1">
    <name type="scientific">marine metagenome</name>
    <dbReference type="NCBI Taxonomy" id="408172"/>
    <lineage>
        <taxon>unclassified sequences</taxon>
        <taxon>metagenomes</taxon>
        <taxon>ecological metagenomes</taxon>
    </lineage>
</organism>
<sequence length="66" mass="7101">RNTCRPTPDRWVGGKGLDGKTGGVTLSSGSLMGREYVPLSNWASPQALCYLSLDGVVREAYLGDDR</sequence>